<accession>A0ABY5VYG4</accession>
<evidence type="ECO:0000313" key="1">
    <source>
        <dbReference type="EMBL" id="UWP82209.1"/>
    </source>
</evidence>
<protein>
    <recommendedName>
        <fullName evidence="3">Restriction endonuclease type IV Mrr domain-containing protein</fullName>
    </recommendedName>
</protein>
<organism evidence="1 2">
    <name type="scientific">Dactylosporangium fulvum</name>
    <dbReference type="NCBI Taxonomy" id="53359"/>
    <lineage>
        <taxon>Bacteria</taxon>
        <taxon>Bacillati</taxon>
        <taxon>Actinomycetota</taxon>
        <taxon>Actinomycetes</taxon>
        <taxon>Micromonosporales</taxon>
        <taxon>Micromonosporaceae</taxon>
        <taxon>Dactylosporangium</taxon>
    </lineage>
</organism>
<dbReference type="EMBL" id="CP073720">
    <property type="protein sequence ID" value="UWP82209.1"/>
    <property type="molecule type" value="Genomic_DNA"/>
</dbReference>
<reference evidence="1" key="2">
    <citation type="submission" date="2022-09" db="EMBL/GenBank/DDBJ databases">
        <title>Biosynthetic gene clusters of Dactylosporangioum fulvum.</title>
        <authorList>
            <person name="Caradec T."/>
        </authorList>
    </citation>
    <scope>NUCLEOTIDE SEQUENCE</scope>
    <source>
        <strain evidence="1">NRRL B-16292</strain>
    </source>
</reference>
<dbReference type="Proteomes" id="UP001059617">
    <property type="component" value="Chromosome"/>
</dbReference>
<evidence type="ECO:0008006" key="3">
    <source>
        <dbReference type="Google" id="ProtNLM"/>
    </source>
</evidence>
<evidence type="ECO:0000313" key="2">
    <source>
        <dbReference type="Proteomes" id="UP001059617"/>
    </source>
</evidence>
<dbReference type="RefSeq" id="WP_259859981.1">
    <property type="nucleotide sequence ID" value="NZ_BAAAST010000013.1"/>
</dbReference>
<name>A0ABY5VYG4_9ACTN</name>
<sequence>MTMVAGTVDLPTIMTELQRVRPVFHSEADFQHAFAWAVHQLDPLVNVRLEVRQGSNEYLDVLCFGAHGTTAIELKYFTAAWEGSEPSTEEHFEIRGHAATDLARHGFVNDIARLERFCGRHGAMTGLAIMLTNDRSLWKAPSGRQTRDGQFRIHEGGTLAGALRWGIEPDFFAPNERILAGSYTLRWNDYSNLPGRNGEFQWLAASIAASGAAVT</sequence>
<reference evidence="1" key="1">
    <citation type="submission" date="2021-04" db="EMBL/GenBank/DDBJ databases">
        <authorList>
            <person name="Hartkoorn R.C."/>
            <person name="Beaudoing E."/>
            <person name="Hot D."/>
        </authorList>
    </citation>
    <scope>NUCLEOTIDE SEQUENCE</scope>
    <source>
        <strain evidence="1">NRRL B-16292</strain>
    </source>
</reference>
<proteinExistence type="predicted"/>
<gene>
    <name evidence="1" type="ORF">Dfulv_45305</name>
</gene>
<keyword evidence="2" id="KW-1185">Reference proteome</keyword>